<dbReference type="PANTHER" id="PTHR40733:SF1">
    <property type="entry name" value="SMALL ZINC FINGER PROTEIN HVO-2753-LIKE ZINC-BINDING POCKET DOMAIN-CONTAINING PROTEIN"/>
    <property type="match status" value="1"/>
</dbReference>
<evidence type="ECO:0000259" key="1">
    <source>
        <dbReference type="Pfam" id="PF07754"/>
    </source>
</evidence>
<evidence type="ECO:0000313" key="2">
    <source>
        <dbReference type="EMBL" id="RLE48481.1"/>
    </source>
</evidence>
<dbReference type="EMBL" id="QMQX01000024">
    <property type="protein sequence ID" value="RLE53049.1"/>
    <property type="molecule type" value="Genomic_DNA"/>
</dbReference>
<evidence type="ECO:0000313" key="5">
    <source>
        <dbReference type="Proteomes" id="UP000278475"/>
    </source>
</evidence>
<accession>A0A497ENG8</accession>
<dbReference type="AlphaFoldDB" id="A0A497ENG8"/>
<dbReference type="Proteomes" id="UP000278475">
    <property type="component" value="Unassembled WGS sequence"/>
</dbReference>
<dbReference type="PANTHER" id="PTHR40733">
    <property type="entry name" value="ZINC-RIBBON RNA-BINDING PROTEIN INVOLVED IN TRANSLATION-RELATED"/>
    <property type="match status" value="1"/>
</dbReference>
<evidence type="ECO:0000313" key="4">
    <source>
        <dbReference type="Proteomes" id="UP000272051"/>
    </source>
</evidence>
<dbReference type="InterPro" id="IPR044720">
    <property type="entry name" value="HVO_2753-like"/>
</dbReference>
<comment type="caution">
    <text evidence="2">The sequence shown here is derived from an EMBL/GenBank/DDBJ whole genome shotgun (WGS) entry which is preliminary data.</text>
</comment>
<organism evidence="2 5">
    <name type="scientific">Thermoproteota archaeon</name>
    <dbReference type="NCBI Taxonomy" id="2056631"/>
    <lineage>
        <taxon>Archaea</taxon>
        <taxon>Thermoproteota</taxon>
    </lineage>
</organism>
<dbReference type="SUPFAM" id="SSF57903">
    <property type="entry name" value="FYVE/PHD zinc finger"/>
    <property type="match status" value="1"/>
</dbReference>
<dbReference type="InterPro" id="IPR011011">
    <property type="entry name" value="Znf_FYVE_PHD"/>
</dbReference>
<dbReference type="Pfam" id="PF07754">
    <property type="entry name" value="HVO_2753_ZBP"/>
    <property type="match status" value="1"/>
</dbReference>
<name>A0A497ENG8_9CREN</name>
<feature type="domain" description="Small zinc finger protein HVO-2753-like zinc-binding pocket" evidence="1">
    <location>
        <begin position="9"/>
        <end position="54"/>
    </location>
</feature>
<protein>
    <submittedName>
        <fullName evidence="2">RNA-binding protein</fullName>
    </submittedName>
</protein>
<dbReference type="EMBL" id="QMQV01000073">
    <property type="protein sequence ID" value="RLE48481.1"/>
    <property type="molecule type" value="Genomic_DNA"/>
</dbReference>
<sequence>MSETSLPVCISCKRPILPGEKGVELRCPNCGEVTFWRCYKCRQLVNPYVCPKCGFQGP</sequence>
<reference evidence="4 5" key="1">
    <citation type="submission" date="2018-06" db="EMBL/GenBank/DDBJ databases">
        <title>Extensive metabolic versatility and redundancy in microbially diverse, dynamic hydrothermal sediments.</title>
        <authorList>
            <person name="Dombrowski N."/>
            <person name="Teske A."/>
            <person name="Baker B.J."/>
        </authorList>
    </citation>
    <scope>NUCLEOTIDE SEQUENCE [LARGE SCALE GENOMIC DNA]</scope>
    <source>
        <strain evidence="3">B34_G17</strain>
        <strain evidence="2">B66_G16</strain>
    </source>
</reference>
<dbReference type="NCBIfam" id="NF011481">
    <property type="entry name" value="PRK14890.1"/>
    <property type="match status" value="1"/>
</dbReference>
<gene>
    <name evidence="2" type="ORF">DRJ31_07200</name>
    <name evidence="3" type="ORF">DRJ33_02130</name>
</gene>
<dbReference type="Proteomes" id="UP000272051">
    <property type="component" value="Unassembled WGS sequence"/>
</dbReference>
<evidence type="ECO:0000313" key="3">
    <source>
        <dbReference type="EMBL" id="RLE53049.1"/>
    </source>
</evidence>
<dbReference type="InterPro" id="IPR011668">
    <property type="entry name" value="HVO_2753-like_ZBP"/>
</dbReference>
<proteinExistence type="predicted"/>